<feature type="compositionally biased region" description="Polar residues" evidence="1">
    <location>
        <begin position="378"/>
        <end position="389"/>
    </location>
</feature>
<gene>
    <name evidence="3" type="ORF">QCA50_000811</name>
</gene>
<dbReference type="Proteomes" id="UP001385951">
    <property type="component" value="Unassembled WGS sequence"/>
</dbReference>
<feature type="compositionally biased region" description="Basic and acidic residues" evidence="1">
    <location>
        <begin position="410"/>
        <end position="420"/>
    </location>
</feature>
<evidence type="ECO:0000256" key="1">
    <source>
        <dbReference type="SAM" id="MobiDB-lite"/>
    </source>
</evidence>
<feature type="region of interest" description="Disordered" evidence="1">
    <location>
        <begin position="98"/>
        <end position="267"/>
    </location>
</feature>
<proteinExistence type="predicted"/>
<feature type="compositionally biased region" description="Low complexity" evidence="1">
    <location>
        <begin position="667"/>
        <end position="687"/>
    </location>
</feature>
<evidence type="ECO:0000313" key="4">
    <source>
        <dbReference type="Proteomes" id="UP001385951"/>
    </source>
</evidence>
<feature type="transmembrane region" description="Helical" evidence="2">
    <location>
        <begin position="62"/>
        <end position="88"/>
    </location>
</feature>
<feature type="compositionally biased region" description="Polar residues" evidence="1">
    <location>
        <begin position="141"/>
        <end position="157"/>
    </location>
</feature>
<feature type="region of interest" description="Disordered" evidence="1">
    <location>
        <begin position="699"/>
        <end position="718"/>
    </location>
</feature>
<feature type="compositionally biased region" description="Polar residues" evidence="1">
    <location>
        <begin position="558"/>
        <end position="593"/>
    </location>
</feature>
<keyword evidence="2" id="KW-1133">Transmembrane helix</keyword>
<dbReference type="AlphaFoldDB" id="A0AAW0H057"/>
<feature type="region of interest" description="Disordered" evidence="1">
    <location>
        <begin position="534"/>
        <end position="687"/>
    </location>
</feature>
<protein>
    <recommendedName>
        <fullName evidence="5">Membrane anchor Opy2 N-terminal domain-containing protein</fullName>
    </recommendedName>
</protein>
<feature type="compositionally biased region" description="Basic and acidic residues" evidence="1">
    <location>
        <begin position="103"/>
        <end position="123"/>
    </location>
</feature>
<keyword evidence="4" id="KW-1185">Reference proteome</keyword>
<dbReference type="EMBL" id="JASBNA010000001">
    <property type="protein sequence ID" value="KAK7696160.1"/>
    <property type="molecule type" value="Genomic_DNA"/>
</dbReference>
<sequence length="718" mass="75822">MVPPNLNALLYARQTDPNCIPCNDPSPCNCASNEQCITVNRDCNTCSFNKCVPLSSSKAGGVSAGAVAGAVIASIIFLIAGVLAFLWYRRRQRALAAASSGGELKRETPARAEDVLNRPDPNEKPPTPAPEENFRAYVGDSATTINFDPRSQGSSAVGTPGHSAMRTSVQSNPFEDNHSVQDNQSIQTSSTGTRSNVIPIALVGPASTRSDPSQVASTTNATAGTAPMRPARDPSLNINLDNRAQPDPSRTPTSYEQSTVSGFTGYNRNSYMTTGSYASDLLSEAPVIITPTHGTIKQVLGTAKAEVIRNGPSSASAPASADSRQATFLNVAANRQTARSPLAATSFVPADLSHQSQDIQVDQGPFGDEHSPYLVNGSAHNSPAPSQRSFAIPEETPSPYTGEPVWSPEQPRRPWEKARPDSVSTQAQSIIGAEFTSATRVNVGLNHLSTESYETQDTPVSAALSTPRTPYRMTSAKLVSPTNGNQPAHSPISPAHGGAFEMQQRRALEGLDAAQRMSRASVLSSTSTKADSILEGFPFVPPSPISDRPARTPPRSPLAQQSFSNGNGAGSQPPSPSPNLSIPTVSIQPLSVQKDQKREVQQEANAASDSEDGQTAVARPRPPKKQQSKFPPPVMNRKVLGLSTASQSSTASNGLGSFPFQIDTGVTTDSASSTTPSSYASSGRQRASLDTLALTSDLSSYPLGFDKNIMEHYPGAKR</sequence>
<feature type="compositionally biased region" description="Polar residues" evidence="1">
    <location>
        <begin position="643"/>
        <end position="655"/>
    </location>
</feature>
<feature type="compositionally biased region" description="Polar residues" evidence="1">
    <location>
        <begin position="207"/>
        <end position="223"/>
    </location>
</feature>
<organism evidence="3 4">
    <name type="scientific">Cerrena zonata</name>
    <dbReference type="NCBI Taxonomy" id="2478898"/>
    <lineage>
        <taxon>Eukaryota</taxon>
        <taxon>Fungi</taxon>
        <taxon>Dikarya</taxon>
        <taxon>Basidiomycota</taxon>
        <taxon>Agaricomycotina</taxon>
        <taxon>Agaricomycetes</taxon>
        <taxon>Polyporales</taxon>
        <taxon>Cerrenaceae</taxon>
        <taxon>Cerrena</taxon>
    </lineage>
</organism>
<feature type="compositionally biased region" description="Polar residues" evidence="1">
    <location>
        <begin position="165"/>
        <end position="196"/>
    </location>
</feature>
<feature type="compositionally biased region" description="Polar residues" evidence="1">
    <location>
        <begin position="236"/>
        <end position="267"/>
    </location>
</feature>
<evidence type="ECO:0000256" key="2">
    <source>
        <dbReference type="SAM" id="Phobius"/>
    </source>
</evidence>
<evidence type="ECO:0000313" key="3">
    <source>
        <dbReference type="EMBL" id="KAK7696160.1"/>
    </source>
</evidence>
<name>A0AAW0H057_9APHY</name>
<reference evidence="3 4" key="1">
    <citation type="submission" date="2022-09" db="EMBL/GenBank/DDBJ databases">
        <authorList>
            <person name="Palmer J.M."/>
        </authorList>
    </citation>
    <scope>NUCLEOTIDE SEQUENCE [LARGE SCALE GENOMIC DNA]</scope>
    <source>
        <strain evidence="3 4">DSM 7382</strain>
    </source>
</reference>
<evidence type="ECO:0008006" key="5">
    <source>
        <dbReference type="Google" id="ProtNLM"/>
    </source>
</evidence>
<comment type="caution">
    <text evidence="3">The sequence shown here is derived from an EMBL/GenBank/DDBJ whole genome shotgun (WGS) entry which is preliminary data.</text>
</comment>
<feature type="region of interest" description="Disordered" evidence="1">
    <location>
        <begin position="363"/>
        <end position="423"/>
    </location>
</feature>
<keyword evidence="2" id="KW-0472">Membrane</keyword>
<keyword evidence="2" id="KW-0812">Transmembrane</keyword>
<accession>A0AAW0H057</accession>